<dbReference type="RefSeq" id="WP_096334014.1">
    <property type="nucleotide sequence ID" value="NZ_FOMX01000002.1"/>
</dbReference>
<sequence length="340" mass="39844">MAMISRKKRPYRVQEGLRGYLRRHGRLAELPVSYADLTRYDDATPVYDKRGRDTLWQSVLYPPSMRKEIHRDLVRTYANMRVMGNAALMQHLITDRVDVCTYGNTQPFRVRILNTLNENFDYFYVKHADASRLYGLELEDLLSPSRIQYITDGVTLIEEHIAGIPGDQFIREHLGDSRIEAVRLAKEFVKFNERCFVRLLGDMHSSNFVVNVIPDLDEVMVRIRAIDFDQQSYEGRCNVYMPKYYSQNNAVIFLAMSCMTHESVKQYQEEEHALLRLRARAEHEALGDLLHTMSDDDLAPDENIQRLRQELAHHHRDDRFLRCESMGELVRASLSLLDWE</sequence>
<accession>A0A1I1TQ16</accession>
<dbReference type="OrthoDB" id="1222242at2"/>
<evidence type="ECO:0000313" key="1">
    <source>
        <dbReference type="EMBL" id="SFD59298.1"/>
    </source>
</evidence>
<gene>
    <name evidence="1" type="ORF">SAMN02745121_00783</name>
</gene>
<reference evidence="2" key="1">
    <citation type="submission" date="2016-10" db="EMBL/GenBank/DDBJ databases">
        <authorList>
            <person name="Varghese N."/>
            <person name="Submissions S."/>
        </authorList>
    </citation>
    <scope>NUCLEOTIDE SEQUENCE [LARGE SCALE GENOMIC DNA]</scope>
    <source>
        <strain evidence="2">ATCC 25963</strain>
    </source>
</reference>
<dbReference type="EMBL" id="FOMX01000002">
    <property type="protein sequence ID" value="SFD59298.1"/>
    <property type="molecule type" value="Genomic_DNA"/>
</dbReference>
<organism evidence="1 2">
    <name type="scientific">Nannocystis exedens</name>
    <dbReference type="NCBI Taxonomy" id="54"/>
    <lineage>
        <taxon>Bacteria</taxon>
        <taxon>Pseudomonadati</taxon>
        <taxon>Myxococcota</taxon>
        <taxon>Polyangia</taxon>
        <taxon>Nannocystales</taxon>
        <taxon>Nannocystaceae</taxon>
        <taxon>Nannocystis</taxon>
    </lineage>
</organism>
<keyword evidence="2" id="KW-1185">Reference proteome</keyword>
<protein>
    <submittedName>
        <fullName evidence="1">Uncharacterized protein</fullName>
    </submittedName>
</protein>
<dbReference type="STRING" id="54.SAMN02745121_00783"/>
<name>A0A1I1TQ16_9BACT</name>
<proteinExistence type="predicted"/>
<evidence type="ECO:0000313" key="2">
    <source>
        <dbReference type="Proteomes" id="UP000199400"/>
    </source>
</evidence>
<dbReference type="AlphaFoldDB" id="A0A1I1TQ16"/>
<dbReference type="Proteomes" id="UP000199400">
    <property type="component" value="Unassembled WGS sequence"/>
</dbReference>